<dbReference type="GO" id="GO:0009401">
    <property type="term" value="P:phosphoenolpyruvate-dependent sugar phosphotransferase system"/>
    <property type="evidence" value="ECO:0007669"/>
    <property type="project" value="UniProtKB-KW"/>
</dbReference>
<dbReference type="InterPro" id="IPR023151">
    <property type="entry name" value="PEP_util_CS"/>
</dbReference>
<keyword evidence="11" id="KW-0598">Phosphotransferase system</keyword>
<evidence type="ECO:0000259" key="15">
    <source>
        <dbReference type="PROSITE" id="PS51094"/>
    </source>
</evidence>
<comment type="cofactor">
    <cofactor evidence="3">
        <name>Mg(2+)</name>
        <dbReference type="ChEBI" id="CHEBI:18420"/>
    </cofactor>
</comment>
<dbReference type="Proteomes" id="UP000031670">
    <property type="component" value="Unassembled WGS sequence"/>
</dbReference>
<comment type="similarity">
    <text evidence="5">Belongs to the PEP-utilizing enzyme family.</text>
</comment>
<dbReference type="PROSITE" id="PS00370">
    <property type="entry name" value="PEP_ENZYMES_PHOS_SITE"/>
    <property type="match status" value="1"/>
</dbReference>
<feature type="domain" description="HPr" evidence="16">
    <location>
        <begin position="1"/>
        <end position="93"/>
    </location>
</feature>
<evidence type="ECO:0000256" key="4">
    <source>
        <dbReference type="ARBA" id="ARBA00004496"/>
    </source>
</evidence>
<evidence type="ECO:0000256" key="5">
    <source>
        <dbReference type="ARBA" id="ARBA00007837"/>
    </source>
</evidence>
<comment type="subcellular location">
    <subcellularLocation>
        <location evidence="4">Cytoplasm</location>
    </subcellularLocation>
</comment>
<feature type="domain" description="PTS EIIA type-2" evidence="15">
    <location>
        <begin position="690"/>
        <end position="832"/>
    </location>
</feature>
<dbReference type="SUPFAM" id="SSF52009">
    <property type="entry name" value="Phosphohistidine domain"/>
    <property type="match status" value="1"/>
</dbReference>
<dbReference type="InterPro" id="IPR050499">
    <property type="entry name" value="PEP-utilizing_PTS_enzyme"/>
</dbReference>
<dbReference type="PANTHER" id="PTHR46244">
    <property type="entry name" value="PHOSPHOENOLPYRUVATE-PROTEIN PHOSPHOTRANSFERASE"/>
    <property type="match status" value="1"/>
</dbReference>
<dbReference type="InterPro" id="IPR015813">
    <property type="entry name" value="Pyrv/PenolPyrv_kinase-like_dom"/>
</dbReference>
<dbReference type="PRINTS" id="PR01736">
    <property type="entry name" value="PHPHTRNFRASE"/>
</dbReference>
<keyword evidence="9" id="KW-0762">Sugar transport</keyword>
<dbReference type="NCBIfam" id="TIGR00848">
    <property type="entry name" value="fruA"/>
    <property type="match status" value="1"/>
</dbReference>
<dbReference type="EMBL" id="BBSA01000003">
    <property type="protein sequence ID" value="GAM61365.1"/>
    <property type="molecule type" value="Genomic_DNA"/>
</dbReference>
<dbReference type="InterPro" id="IPR008279">
    <property type="entry name" value="PEP-util_enz_mobile_dom"/>
</dbReference>
<comment type="catalytic activity">
    <reaction evidence="1">
        <text>L-histidyl-[protein] + phosphoenolpyruvate = N(pros)-phospho-L-histidyl-[protein] + pyruvate</text>
        <dbReference type="Rhea" id="RHEA:23880"/>
        <dbReference type="Rhea" id="RHEA-COMP:9745"/>
        <dbReference type="Rhea" id="RHEA-COMP:9746"/>
        <dbReference type="ChEBI" id="CHEBI:15361"/>
        <dbReference type="ChEBI" id="CHEBI:29979"/>
        <dbReference type="ChEBI" id="CHEBI:58702"/>
        <dbReference type="ChEBI" id="CHEBI:64837"/>
        <dbReference type="EC" id="2.7.3.9"/>
    </reaction>
</comment>
<evidence type="ECO:0000256" key="14">
    <source>
        <dbReference type="ARBA" id="ARBA00022842"/>
    </source>
</evidence>
<keyword evidence="17" id="KW-0670">Pyruvate</keyword>
<dbReference type="InterPro" id="IPR008731">
    <property type="entry name" value="PTS_EIN"/>
</dbReference>
<dbReference type="PRINTS" id="PR00107">
    <property type="entry name" value="PHOSPHOCPHPR"/>
</dbReference>
<dbReference type="Gene3D" id="3.50.30.10">
    <property type="entry name" value="Phosphohistidine domain"/>
    <property type="match status" value="1"/>
</dbReference>
<dbReference type="Gene3D" id="1.10.274.10">
    <property type="entry name" value="PtsI, HPr-binding domain"/>
    <property type="match status" value="1"/>
</dbReference>
<dbReference type="PROSITE" id="PS00369">
    <property type="entry name" value="PTS_HPR_HIS"/>
    <property type="match status" value="1"/>
</dbReference>
<dbReference type="InterPro" id="IPR001020">
    <property type="entry name" value="PTS_HPr_His_P_site"/>
</dbReference>
<dbReference type="GO" id="GO:0016301">
    <property type="term" value="F:kinase activity"/>
    <property type="evidence" value="ECO:0007669"/>
    <property type="project" value="UniProtKB-KW"/>
</dbReference>
<evidence type="ECO:0000256" key="2">
    <source>
        <dbReference type="ARBA" id="ARBA00001401"/>
    </source>
</evidence>
<keyword evidence="6" id="KW-0813">Transport</keyword>
<evidence type="ECO:0000313" key="17">
    <source>
        <dbReference type="EMBL" id="GAM61365.1"/>
    </source>
</evidence>
<dbReference type="InterPro" id="IPR018274">
    <property type="entry name" value="PEP_util_AS"/>
</dbReference>
<dbReference type="PROSITE" id="PS51094">
    <property type="entry name" value="PTS_EIIA_TYPE_2"/>
    <property type="match status" value="1"/>
</dbReference>
<dbReference type="InterPro" id="IPR004715">
    <property type="entry name" value="PTS_IIA_fruc"/>
</dbReference>
<dbReference type="PROSITE" id="PS51350">
    <property type="entry name" value="PTS_HPR_DOM"/>
    <property type="match status" value="1"/>
</dbReference>
<dbReference type="SUPFAM" id="SSF55804">
    <property type="entry name" value="Phoshotransferase/anion transport protein"/>
    <property type="match status" value="1"/>
</dbReference>
<dbReference type="InterPro" id="IPR000032">
    <property type="entry name" value="HPr-like"/>
</dbReference>
<keyword evidence="13" id="KW-0418">Kinase</keyword>
<dbReference type="GO" id="GO:0008982">
    <property type="term" value="F:protein-N(PI)-phosphohistidine-sugar phosphotransferase activity"/>
    <property type="evidence" value="ECO:0007669"/>
    <property type="project" value="InterPro"/>
</dbReference>
<dbReference type="InterPro" id="IPR040442">
    <property type="entry name" value="Pyrv_kinase-like_dom_sf"/>
</dbReference>
<evidence type="ECO:0000256" key="9">
    <source>
        <dbReference type="ARBA" id="ARBA00022597"/>
    </source>
</evidence>
<dbReference type="SUPFAM" id="SSF55594">
    <property type="entry name" value="HPr-like"/>
    <property type="match status" value="1"/>
</dbReference>
<evidence type="ECO:0000256" key="12">
    <source>
        <dbReference type="ARBA" id="ARBA00022723"/>
    </source>
</evidence>
<dbReference type="GO" id="GO:0046872">
    <property type="term" value="F:metal ion binding"/>
    <property type="evidence" value="ECO:0007669"/>
    <property type="project" value="UniProtKB-KW"/>
</dbReference>
<proteinExistence type="inferred from homology"/>
<evidence type="ECO:0000256" key="3">
    <source>
        <dbReference type="ARBA" id="ARBA00001946"/>
    </source>
</evidence>
<accession>A0A0B8P3M1</accession>
<gene>
    <name evidence="17" type="ORF">JCM19232_5666</name>
</gene>
<dbReference type="Pfam" id="PF02896">
    <property type="entry name" value="PEP-utilizers_C"/>
    <property type="match status" value="1"/>
</dbReference>
<dbReference type="SUPFAM" id="SSF47831">
    <property type="entry name" value="Enzyme I of the PEP:sugar phosphotransferase system HPr-binding (sub)domain"/>
    <property type="match status" value="1"/>
</dbReference>
<evidence type="ECO:0000256" key="6">
    <source>
        <dbReference type="ARBA" id="ARBA00022448"/>
    </source>
</evidence>
<keyword evidence="12" id="KW-0479">Metal-binding</keyword>
<evidence type="ECO:0000256" key="11">
    <source>
        <dbReference type="ARBA" id="ARBA00022683"/>
    </source>
</evidence>
<dbReference type="Pfam" id="PF00381">
    <property type="entry name" value="PTS-HPr"/>
    <property type="match status" value="1"/>
</dbReference>
<comment type="catalytic activity">
    <reaction evidence="2">
        <text>D-fructose(out) + N(pros)-phospho-L-histidyl-[protein] = D-fructose 1-phosphate(in) + L-histidyl-[protein]</text>
        <dbReference type="Rhea" id="RHEA:49252"/>
        <dbReference type="Rhea" id="RHEA-COMP:9745"/>
        <dbReference type="Rhea" id="RHEA-COMP:9746"/>
        <dbReference type="ChEBI" id="CHEBI:29979"/>
        <dbReference type="ChEBI" id="CHEBI:37721"/>
        <dbReference type="ChEBI" id="CHEBI:58674"/>
        <dbReference type="ChEBI" id="CHEBI:64837"/>
        <dbReference type="EC" id="2.7.1.202"/>
    </reaction>
</comment>
<keyword evidence="10 17" id="KW-0808">Transferase</keyword>
<dbReference type="GO" id="GO:0005737">
    <property type="term" value="C:cytoplasm"/>
    <property type="evidence" value="ECO:0007669"/>
    <property type="project" value="UniProtKB-SubCell"/>
</dbReference>
<keyword evidence="14" id="KW-0460">Magnesium</keyword>
<dbReference type="InterPro" id="IPR036637">
    <property type="entry name" value="Phosphohistidine_dom_sf"/>
</dbReference>
<keyword evidence="8" id="KW-0597">Phosphoprotein</keyword>
<evidence type="ECO:0000256" key="8">
    <source>
        <dbReference type="ARBA" id="ARBA00022553"/>
    </source>
</evidence>
<dbReference type="PROSITE" id="PS00742">
    <property type="entry name" value="PEP_ENZYMES_2"/>
    <property type="match status" value="1"/>
</dbReference>
<evidence type="ECO:0000256" key="1">
    <source>
        <dbReference type="ARBA" id="ARBA00000683"/>
    </source>
</evidence>
<dbReference type="GO" id="GO:0016020">
    <property type="term" value="C:membrane"/>
    <property type="evidence" value="ECO:0007669"/>
    <property type="project" value="InterPro"/>
</dbReference>
<protein>
    <submittedName>
        <fullName evidence="17">Phosphoenolpyruvate-protein phosphotransferase</fullName>
    </submittedName>
</protein>
<dbReference type="CDD" id="cd00367">
    <property type="entry name" value="PTS-HPr_like"/>
    <property type="match status" value="1"/>
</dbReference>
<dbReference type="Gene3D" id="3.30.1340.10">
    <property type="entry name" value="HPr-like"/>
    <property type="match status" value="1"/>
</dbReference>
<dbReference type="NCBIfam" id="TIGR01417">
    <property type="entry name" value="PTS_I_fam"/>
    <property type="match status" value="1"/>
</dbReference>
<dbReference type="InterPro" id="IPR000121">
    <property type="entry name" value="PEP_util_C"/>
</dbReference>
<dbReference type="InterPro" id="IPR002178">
    <property type="entry name" value="PTS_EIIA_type-2_dom"/>
</dbReference>
<dbReference type="InterPro" id="IPR035895">
    <property type="entry name" value="HPr-like_sf"/>
</dbReference>
<dbReference type="GO" id="GO:0008965">
    <property type="term" value="F:phosphoenolpyruvate-protein phosphotransferase activity"/>
    <property type="evidence" value="ECO:0007669"/>
    <property type="project" value="UniProtKB-EC"/>
</dbReference>
<evidence type="ECO:0000256" key="7">
    <source>
        <dbReference type="ARBA" id="ARBA00022490"/>
    </source>
</evidence>
<dbReference type="InterPro" id="IPR036618">
    <property type="entry name" value="PtsI_HPr-bd_sf"/>
</dbReference>
<comment type="caution">
    <text evidence="17">The sequence shown here is derived from an EMBL/GenBank/DDBJ whole genome shotgun (WGS) entry which is preliminary data.</text>
</comment>
<evidence type="ECO:0000256" key="13">
    <source>
        <dbReference type="ARBA" id="ARBA00022777"/>
    </source>
</evidence>
<name>A0A0B8P3M1_9VIBR</name>
<dbReference type="PANTHER" id="PTHR46244:SF4">
    <property type="entry name" value="MULTIPHOSPHORYL TRANSFER PROTEIN 1-RELATED"/>
    <property type="match status" value="1"/>
</dbReference>
<evidence type="ECO:0000313" key="18">
    <source>
        <dbReference type="Proteomes" id="UP000031670"/>
    </source>
</evidence>
<dbReference type="Gene3D" id="3.40.930.10">
    <property type="entry name" value="Mannitol-specific EII, Chain A"/>
    <property type="match status" value="1"/>
</dbReference>
<sequence length="836" mass="92745">MKSFSFSCELPNGVHARPASHVEAVCNKFDSDITWQNQRTGMSGNAKSVLSLIGTDTLLGDECLISIEGTDEETALEQLKQFISNEFPHCDEPLATAQEEEDQSLTPLPRNFSNLNVAHIRGRSVSEGFGQGALMAMGAVNFDSLRNLPTAKTLSEEQKQLAQGIEAVERLLNINLATAEHTEGEVIKAHLSIARDNEFQQTLDANLVEGRSSADAIIATAKHFGELMKNSASAYMRERELDIRDVCYQLLQSIYGNERFGSQNSLTEPTVCLADDLTPSQFLELDKSLLKGLILSHGGSTSHTVILARSFAIPTIVGVEGTKLSEHLEKQVVVDGALGAVITEITEPVERYYAQENRVKQIVANRQAQFRDVAAQTADGKVLEVAANIAHSVEAKQAFANGAEAVGLFRTEMLYMDRTSAPDENELYNIFCQACEAAKGKSIIVRTIDIGGDKPVDYLNIPTENNPFLGYRAVRIYPEFIEMFKTQLRAILRASAHGNLKIMIPMISSLEEILWVKDVLAEVRQELRKDGLPFAEKVPLGIMLEVPSVAFIIDQCCEEIDFFSIGSNDLTQYLMAVDRDNAKVASSYNSLNPAFLRTLDHVVREVHRHGKWIGLCGELGAKGSVLPLLVGLGLDEISMSSPSIAATKERIAKLDSRECRQLLNRAMHCRTIQEVEHVLAQFRMTQTEAPMVAEDCIILDHDLRSKEEVIKTLADNLYLTGRCRYPNKLADDLWAREDVFSTGLGFGFAIPHTKSEHIEQSAISVCRLANPIQWGDEEAQFIIMLTLNKHAAGDQHMKIFSKLARKIMHADFREQLMKSQDASQVEALLKQELELN</sequence>
<dbReference type="InterPro" id="IPR016152">
    <property type="entry name" value="PTrfase/Anion_transptr"/>
</dbReference>
<evidence type="ECO:0000259" key="16">
    <source>
        <dbReference type="PROSITE" id="PS51350"/>
    </source>
</evidence>
<dbReference type="InterPro" id="IPR006318">
    <property type="entry name" value="PTS_EI-like"/>
</dbReference>
<dbReference type="Gene3D" id="3.20.20.60">
    <property type="entry name" value="Phosphoenolpyruvate-binding domains"/>
    <property type="match status" value="1"/>
</dbReference>
<dbReference type="Pfam" id="PF05524">
    <property type="entry name" value="PEP-utilisers_N"/>
    <property type="match status" value="1"/>
</dbReference>
<dbReference type="AlphaFoldDB" id="A0A0B8P3M1"/>
<keyword evidence="7" id="KW-0963">Cytoplasm</keyword>
<dbReference type="CDD" id="cd00211">
    <property type="entry name" value="PTS_IIA_fru"/>
    <property type="match status" value="1"/>
</dbReference>
<reference evidence="17 18" key="2">
    <citation type="submission" date="2015-01" db="EMBL/GenBank/DDBJ databases">
        <authorList>
            <consortium name="NBRP consortium"/>
            <person name="Sawabe T."/>
            <person name="Meirelles P."/>
            <person name="Feng G."/>
            <person name="Sayaka M."/>
            <person name="Hattori M."/>
            <person name="Ohkuma M."/>
        </authorList>
    </citation>
    <scope>NUCLEOTIDE SEQUENCE [LARGE SCALE GENOMIC DNA]</scope>
    <source>
        <strain evidence="17 18">JCM19232</strain>
    </source>
</reference>
<reference evidence="17 18" key="1">
    <citation type="submission" date="2015-01" db="EMBL/GenBank/DDBJ databases">
        <title>Vibrio sp. C5 JCM 19232 whole genome shotgun sequence.</title>
        <authorList>
            <person name="Sawabe T."/>
            <person name="Meirelles P."/>
            <person name="Feng G."/>
            <person name="Sayaka M."/>
            <person name="Hattori M."/>
            <person name="Ohkuma M."/>
        </authorList>
    </citation>
    <scope>NUCLEOTIDE SEQUENCE [LARGE SCALE GENOMIC DNA]</scope>
    <source>
        <strain evidence="17 18">JCM19232</strain>
    </source>
</reference>
<organism evidence="17 18">
    <name type="scientific">Vibrio ishigakensis</name>
    <dbReference type="NCBI Taxonomy" id="1481914"/>
    <lineage>
        <taxon>Bacteria</taxon>
        <taxon>Pseudomonadati</taxon>
        <taxon>Pseudomonadota</taxon>
        <taxon>Gammaproteobacteria</taxon>
        <taxon>Vibrionales</taxon>
        <taxon>Vibrionaceae</taxon>
        <taxon>Vibrio</taxon>
    </lineage>
</organism>
<dbReference type="Pfam" id="PF00359">
    <property type="entry name" value="PTS_EIIA_2"/>
    <property type="match status" value="1"/>
</dbReference>
<dbReference type="SUPFAM" id="SSF51621">
    <property type="entry name" value="Phosphoenolpyruvate/pyruvate domain"/>
    <property type="match status" value="1"/>
</dbReference>
<evidence type="ECO:0000256" key="10">
    <source>
        <dbReference type="ARBA" id="ARBA00022679"/>
    </source>
</evidence>
<dbReference type="Pfam" id="PF00391">
    <property type="entry name" value="PEP-utilizers"/>
    <property type="match status" value="1"/>
</dbReference>